<gene>
    <name evidence="1" type="ORF">JP75_06690</name>
</gene>
<evidence type="ECO:0000313" key="2">
    <source>
        <dbReference type="Proteomes" id="UP000028981"/>
    </source>
</evidence>
<sequence length="728" mass="75439">MARTIVGILQLLLKQDVTQKAPAVNAAIRSIEQQAQRLGNAQWGAQFQRQLDRLKVSPAERAAIAASYDRLARDINGKINRADLAAWRHGTLAHLAQVRAGIKQTADQAKQMHAAINGAKGLAGNVMKPALVALGAYTGWYAAGVAMREGFNAAGERTREDFRQDMAGIPELEKTRIAAQAQVLTAKYPSVGMTEIMEMARTARNTMGTTEDGLAILEDMVRGLVTLQSSQGVDAGSASMMRLIRGLDNLGLNAGGEVGLASMREVMAGAIRAAQIEGGEIDVGQYFEFARRAKVAGPALSDEFLATTAPAIMQDMTASGAGNALAMLFKSFVLGDASINGKVYKARQRDLGIRGEDGEIVDGNMLGQNPYQWTKAYLVPALQAAGVDLSNETDVAAAVGKLSGNTNATGLLTRMITQSDQIERLIGMYSQAMGPEAGDQARERDPFVTLKGLTSSLGNLSAAMGEHVMPVIIPALNTMTDTINSMAAGVRGAGGLEVGLGSLALLIGTIGAWKVGTAAIGGLIALTTAGPSLQTAAIMLQGAATSLGGQGLPGAGQPKGKGGGLLGGLATTITSLAVAGGPGILSEMTSGSPSSIEEFDAQVAEQGRIKQQMWSAIDDATSWMGGWFNPTRTPGSSGMVGEQAAADMSTLKAEAMSAEAILNSLTNQMNGVNSPVSPRIDTADLERALGVAQRLAAALQSIGGITARQGAAARQSIDGLYSDYGVTP</sequence>
<dbReference type="RefSeq" id="WP_035080757.1">
    <property type="nucleotide sequence ID" value="NZ_JQGC01000005.1"/>
</dbReference>
<dbReference type="AlphaFoldDB" id="A0A087M4E1"/>
<name>A0A087M4E1_9HYPH</name>
<dbReference type="EMBL" id="JQGC01000005">
    <property type="protein sequence ID" value="KFL31744.1"/>
    <property type="molecule type" value="Genomic_DNA"/>
</dbReference>
<keyword evidence="2" id="KW-1185">Reference proteome</keyword>
<comment type="caution">
    <text evidence="1">The sequence shown here is derived from an EMBL/GenBank/DDBJ whole genome shotgun (WGS) entry which is preliminary data.</text>
</comment>
<accession>A0A087M4E1</accession>
<reference evidence="1 2" key="1">
    <citation type="submission" date="2014-08" db="EMBL/GenBank/DDBJ databases">
        <authorList>
            <person name="Hassan Y.I."/>
            <person name="Lepp D."/>
            <person name="Zhou T."/>
        </authorList>
    </citation>
    <scope>NUCLEOTIDE SEQUENCE [LARGE SCALE GENOMIC DNA]</scope>
    <source>
        <strain evidence="1 2">IFO13584</strain>
    </source>
</reference>
<proteinExistence type="predicted"/>
<evidence type="ECO:0000313" key="1">
    <source>
        <dbReference type="EMBL" id="KFL31744.1"/>
    </source>
</evidence>
<dbReference type="OrthoDB" id="8113249at2"/>
<dbReference type="Proteomes" id="UP000028981">
    <property type="component" value="Unassembled WGS sequence"/>
</dbReference>
<protein>
    <submittedName>
        <fullName evidence="1">Uncharacterized protein</fullName>
    </submittedName>
</protein>
<organism evidence="1 2">
    <name type="scientific">Devosia riboflavina</name>
    <dbReference type="NCBI Taxonomy" id="46914"/>
    <lineage>
        <taxon>Bacteria</taxon>
        <taxon>Pseudomonadati</taxon>
        <taxon>Pseudomonadota</taxon>
        <taxon>Alphaproteobacteria</taxon>
        <taxon>Hyphomicrobiales</taxon>
        <taxon>Devosiaceae</taxon>
        <taxon>Devosia</taxon>
    </lineage>
</organism>